<evidence type="ECO:0008006" key="4">
    <source>
        <dbReference type="Google" id="ProtNLM"/>
    </source>
</evidence>
<feature type="transmembrane region" description="Helical" evidence="1">
    <location>
        <begin position="35"/>
        <end position="52"/>
    </location>
</feature>
<dbReference type="AlphaFoldDB" id="A0A1I2W4I9"/>
<evidence type="ECO:0000313" key="3">
    <source>
        <dbReference type="Proteomes" id="UP000198724"/>
    </source>
</evidence>
<dbReference type="Proteomes" id="UP000198724">
    <property type="component" value="Unassembled WGS sequence"/>
</dbReference>
<feature type="transmembrane region" description="Helical" evidence="1">
    <location>
        <begin position="6"/>
        <end position="28"/>
    </location>
</feature>
<dbReference type="RefSeq" id="WP_092102784.1">
    <property type="nucleotide sequence ID" value="NZ_FOOT01000004.1"/>
</dbReference>
<evidence type="ECO:0000256" key="1">
    <source>
        <dbReference type="SAM" id="Phobius"/>
    </source>
</evidence>
<gene>
    <name evidence="2" type="ORF">SAMN05421739_104467</name>
</gene>
<keyword evidence="1" id="KW-0812">Transmembrane</keyword>
<accession>A0A1I2W4I9</accession>
<keyword evidence="1" id="KW-0472">Membrane</keyword>
<evidence type="ECO:0000313" key="2">
    <source>
        <dbReference type="EMBL" id="SFG94986.1"/>
    </source>
</evidence>
<dbReference type="EMBL" id="FOOT01000004">
    <property type="protein sequence ID" value="SFG94986.1"/>
    <property type="molecule type" value="Genomic_DNA"/>
</dbReference>
<name>A0A1I2W4I9_9BACT</name>
<organism evidence="2 3">
    <name type="scientific">Pontibacter chinhatensis</name>
    <dbReference type="NCBI Taxonomy" id="1436961"/>
    <lineage>
        <taxon>Bacteria</taxon>
        <taxon>Pseudomonadati</taxon>
        <taxon>Bacteroidota</taxon>
        <taxon>Cytophagia</taxon>
        <taxon>Cytophagales</taxon>
        <taxon>Hymenobacteraceae</taxon>
        <taxon>Pontibacter</taxon>
    </lineage>
</organism>
<feature type="transmembrane region" description="Helical" evidence="1">
    <location>
        <begin position="101"/>
        <end position="124"/>
    </location>
</feature>
<feature type="transmembrane region" description="Helical" evidence="1">
    <location>
        <begin position="130"/>
        <end position="148"/>
    </location>
</feature>
<feature type="transmembrane region" description="Helical" evidence="1">
    <location>
        <begin position="169"/>
        <end position="188"/>
    </location>
</feature>
<keyword evidence="3" id="KW-1185">Reference proteome</keyword>
<reference evidence="3" key="1">
    <citation type="submission" date="2016-10" db="EMBL/GenBank/DDBJ databases">
        <authorList>
            <person name="Varghese N."/>
            <person name="Submissions S."/>
        </authorList>
    </citation>
    <scope>NUCLEOTIDE SEQUENCE [LARGE SCALE GENOMIC DNA]</scope>
    <source>
        <strain evidence="3">LP51</strain>
    </source>
</reference>
<dbReference type="OrthoDB" id="188694at2"/>
<protein>
    <recommendedName>
        <fullName evidence="4">Membrane-associated protein</fullName>
    </recommendedName>
</protein>
<proteinExistence type="predicted"/>
<keyword evidence="1" id="KW-1133">Transmembrane helix</keyword>
<sequence length="199" mass="23018">MESDLSIIPLWLQLAYTAFLLVLVPVYWKKYGPGNFLWFSDIALFSVGIVLWTGNKLLLSMMAVGVLALELIWNLDYFGRLLTGHQLLGLSAYMFDESKSLFLRGLSLFHVVLPVLVIWLLLEWGYEPEALYWQTALAWVVLPLTYFLTDPKENINWVFGPGNEPQHKIPARLYFAMMMLIFPIGVYLPSHFLLQRLFN</sequence>
<feature type="transmembrane region" description="Helical" evidence="1">
    <location>
        <begin position="58"/>
        <end position="80"/>
    </location>
</feature>